<reference evidence="2 3" key="1">
    <citation type="submission" date="2022-06" db="EMBL/GenBank/DDBJ databases">
        <title>Roseomonas CN29.</title>
        <authorList>
            <person name="Cheng Y."/>
            <person name="He X."/>
        </authorList>
    </citation>
    <scope>NUCLEOTIDE SEQUENCE [LARGE SCALE GENOMIC DNA]</scope>
    <source>
        <strain evidence="2 3">CN29</strain>
    </source>
</reference>
<evidence type="ECO:0000313" key="3">
    <source>
        <dbReference type="Proteomes" id="UP001524642"/>
    </source>
</evidence>
<feature type="transmembrane region" description="Helical" evidence="1">
    <location>
        <begin position="329"/>
        <end position="347"/>
    </location>
</feature>
<keyword evidence="3" id="KW-1185">Reference proteome</keyword>
<feature type="transmembrane region" description="Helical" evidence="1">
    <location>
        <begin position="215"/>
        <end position="239"/>
    </location>
</feature>
<dbReference type="RefSeq" id="WP_257717153.1">
    <property type="nucleotide sequence ID" value="NZ_JANJOU010000013.1"/>
</dbReference>
<dbReference type="EMBL" id="JANJOU010000013">
    <property type="protein sequence ID" value="MCR0983484.1"/>
    <property type="molecule type" value="Genomic_DNA"/>
</dbReference>
<protein>
    <submittedName>
        <fullName evidence="2">Glycosyltransferase 87 family protein</fullName>
    </submittedName>
</protein>
<feature type="transmembrane region" description="Helical" evidence="1">
    <location>
        <begin position="300"/>
        <end position="317"/>
    </location>
</feature>
<organism evidence="2 3">
    <name type="scientific">Roseomonas populi</name>
    <dbReference type="NCBI Taxonomy" id="3121582"/>
    <lineage>
        <taxon>Bacteria</taxon>
        <taxon>Pseudomonadati</taxon>
        <taxon>Pseudomonadota</taxon>
        <taxon>Alphaproteobacteria</taxon>
        <taxon>Acetobacterales</taxon>
        <taxon>Roseomonadaceae</taxon>
        <taxon>Roseomonas</taxon>
    </lineage>
</organism>
<name>A0ABT1X703_9PROT</name>
<keyword evidence="1" id="KW-0472">Membrane</keyword>
<feature type="transmembrane region" description="Helical" evidence="1">
    <location>
        <begin position="170"/>
        <end position="203"/>
    </location>
</feature>
<comment type="caution">
    <text evidence="2">The sequence shown here is derived from an EMBL/GenBank/DDBJ whole genome shotgun (WGS) entry which is preliminary data.</text>
</comment>
<feature type="transmembrane region" description="Helical" evidence="1">
    <location>
        <begin position="20"/>
        <end position="37"/>
    </location>
</feature>
<feature type="transmembrane region" description="Helical" evidence="1">
    <location>
        <begin position="92"/>
        <end position="114"/>
    </location>
</feature>
<keyword evidence="1" id="KW-0812">Transmembrane</keyword>
<keyword evidence="1" id="KW-1133">Transmembrane helix</keyword>
<proteinExistence type="predicted"/>
<evidence type="ECO:0000313" key="2">
    <source>
        <dbReference type="EMBL" id="MCR0983484.1"/>
    </source>
</evidence>
<dbReference type="Proteomes" id="UP001524642">
    <property type="component" value="Unassembled WGS sequence"/>
</dbReference>
<sequence length="658" mass="68194">MSPDPVERPTPSLPWRGAFRAWAVGFVLFSVWALWAGEDTNWDLQNYHEYGPYALLQGCLALDVGPAGIQGYFNPLPYLPLHLLRQALPPPAVAVAQAAMQALTVAAAWLLAGALGARDLAVRSAAVLAGTAGAMAISEIGTSFADLALSAPLLLGLLVLIRAWQGNPRLFLPAGLLVGAAVGLKLTNAIFIPALAAAALLPWRGAGAGATLAAAWRIAAGGTAGILLTGGAWAAYLWATLGNPVFPAMNGVFRSPSANPDSFADLRFVPQGLGQALLYPWWIATGAHPTAEFPSDDPRLLLALPLSLLVLAAALLARRRPAPVEEARLRAMLFLLVGTAAWLLGFAIHRYAIVPDLLAGMLLVILPAAWVPGRMRRLVALSVAVLLLAATRAPDWGHRPWAEARPLTPPPSLRSPAAVLVTAYPMGIWAPALPPESRLLAMTDTGLATGGPLRARIQAGLRAPPGGRLLTLGPDLPMEESTRATMADYGVVPTGPCERTSGAAGTPVIVCGATLAPGRRLAAPDLTVGTAVDFTAAGAGWTYLVARPLPATPGWTPAGPEGTRAEDGVRMVLRAEGSAPRLLAFDFSASGGAPARIGVSVDGRPAADWVLPSSGDAVRELCLPAAEGDGVRHLTFQGGAFVLRRMALRAAGPAGCAS</sequence>
<feature type="transmembrane region" description="Helical" evidence="1">
    <location>
        <begin position="144"/>
        <end position="164"/>
    </location>
</feature>
<gene>
    <name evidence="2" type="ORF">NRP21_15615</name>
</gene>
<accession>A0ABT1X703</accession>
<evidence type="ECO:0000256" key="1">
    <source>
        <dbReference type="SAM" id="Phobius"/>
    </source>
</evidence>